<protein>
    <submittedName>
        <fullName evidence="3">Secreted protein</fullName>
    </submittedName>
</protein>
<name>A0A0N4X0J5_HAEPC</name>
<reference evidence="3" key="1">
    <citation type="submission" date="2017-02" db="UniProtKB">
        <authorList>
            <consortium name="WormBaseParasite"/>
        </authorList>
    </citation>
    <scope>IDENTIFICATION</scope>
</reference>
<sequence>MCCSICTCCSCHSKIFVFMYCEFYCIRFSCCRCYLGTINRLSVLLSNNGCCFNGCRWFLSRSSLLRHCQGSQGSLPLYAVLDDIDATAVDFNNWAASILRLCLNEKLLD</sequence>
<evidence type="ECO:0000313" key="1">
    <source>
        <dbReference type="EMBL" id="VDO66868.1"/>
    </source>
</evidence>
<gene>
    <name evidence="1" type="ORF">HPLM_LOCUS17773</name>
</gene>
<dbReference type="Proteomes" id="UP000268014">
    <property type="component" value="Unassembled WGS sequence"/>
</dbReference>
<proteinExistence type="predicted"/>
<dbReference type="EMBL" id="UZAF01020144">
    <property type="protein sequence ID" value="VDO66868.1"/>
    <property type="molecule type" value="Genomic_DNA"/>
</dbReference>
<organism evidence="3">
    <name type="scientific">Haemonchus placei</name>
    <name type="common">Barber's pole worm</name>
    <dbReference type="NCBI Taxonomy" id="6290"/>
    <lineage>
        <taxon>Eukaryota</taxon>
        <taxon>Metazoa</taxon>
        <taxon>Ecdysozoa</taxon>
        <taxon>Nematoda</taxon>
        <taxon>Chromadorea</taxon>
        <taxon>Rhabditida</taxon>
        <taxon>Rhabditina</taxon>
        <taxon>Rhabditomorpha</taxon>
        <taxon>Strongyloidea</taxon>
        <taxon>Trichostrongylidae</taxon>
        <taxon>Haemonchus</taxon>
    </lineage>
</organism>
<evidence type="ECO:0000313" key="3">
    <source>
        <dbReference type="WBParaSite" id="HPLM_0001778101-mRNA-1"/>
    </source>
</evidence>
<dbReference type="AlphaFoldDB" id="A0A0N4X0J5"/>
<keyword evidence="2" id="KW-1185">Reference proteome</keyword>
<reference evidence="1 2" key="2">
    <citation type="submission" date="2018-11" db="EMBL/GenBank/DDBJ databases">
        <authorList>
            <consortium name="Pathogen Informatics"/>
        </authorList>
    </citation>
    <scope>NUCLEOTIDE SEQUENCE [LARGE SCALE GENOMIC DNA]</scope>
    <source>
        <strain evidence="1 2">MHpl1</strain>
    </source>
</reference>
<accession>A0A0N4X0J5</accession>
<dbReference type="WBParaSite" id="HPLM_0001778101-mRNA-1">
    <property type="protein sequence ID" value="HPLM_0001778101-mRNA-1"/>
    <property type="gene ID" value="HPLM_0001778101"/>
</dbReference>
<evidence type="ECO:0000313" key="2">
    <source>
        <dbReference type="Proteomes" id="UP000268014"/>
    </source>
</evidence>